<evidence type="ECO:0000313" key="5">
    <source>
        <dbReference type="Proteomes" id="UP000747110"/>
    </source>
</evidence>
<evidence type="ECO:0008006" key="6">
    <source>
        <dbReference type="Google" id="ProtNLM"/>
    </source>
</evidence>
<sequence length="970" mass="102650">MGCVTSSEVEPRCEAPRQPRREYRRGKCVIRTKANLCAFFEIYMTCHVGRDDSAAAGTPPHSRSTGTHRSVATQVSGRGHAMSLQAASVSTVEGATSHSKRASIERPSLLPPPPSSPLPPPQLRPVPSPPRSPQPLSESVSTPQLSPTSTGSPLSHASKSAPRMSPPASLLPRLPPHPLLPAALSLLPLPAPPQPPLYRLPRELWARVAARLDKDGRDALRLCSRETRAAVDATIARLRVVYGSAVPTERAPSSAAMVELALRGMLLRGCRPRSVRLSLSDCPENDPERLEKGRVVLAAVAQLGALEELTIAGLCLGPLAHSHMQGPHPHAHPHPPGVLSSIASMVAAAVEAVRGVTWLRLAGTSTSDESLLPGLQALLPAATRLQQLELCNLDISSLALCGTSSLVHPAWQPLWEATGLRRLVLNFRDGCAGEGVAAAASSLALGMAGMTQLHSLCLGLWRDDGGCLLAAALPIIAGTLTGLSSLELRTDSPPANLLACLAADPRMRLQELALHCEHCNGGLQDMYLLRQLTALTSLTLVNALPPDWLLHATSAAAAVAGGRGGGGGANRHSAPSHLPPGLQVLRLNRPLSVSQLAALVIPPTLTRVSFGSTAEPIRMPGAATAPEEVRRQVAAAVAKLAAWGVQDLALGAAPPPPSPPPWLPPPIRPIVQPFKGIWIRELAPLQLRTLRLYDIALDASGARTLAAAVGASLEELTVDSPGASLLRLLPGLVRMPRLRQLTVSGSACEGMSAVCYSGDRRPAAADAGNSPHSGSGSAGLLMTQPSVPKLPWGQELTPQRQSAHQYYHRNNNLQQQQQQQQQQRYHHAGDVGAVGLVGCGRGFIPHQQVEEEEGEGKEEEQPRGWASWLLTLLAAGVHVRLWHNVMGPQHCYPHPPLSSHLGGNGGGDYGVGGDEDPVALTTAVEAVVATLRAMEDVGQCSGWGRLEVRFIQGSMNPTRRWGHLAWNDVA</sequence>
<dbReference type="Proteomes" id="UP000747110">
    <property type="component" value="Unassembled WGS sequence"/>
</dbReference>
<feature type="region of interest" description="Disordered" evidence="2">
    <location>
        <begin position="762"/>
        <end position="803"/>
    </location>
</feature>
<reference evidence="3" key="1">
    <citation type="journal article" date="2021" name="Proc. Natl. Acad. Sci. U.S.A.">
        <title>Three genomes in the algal genus Volvox reveal the fate of a haploid sex-determining region after a transition to homothallism.</title>
        <authorList>
            <person name="Yamamoto K."/>
            <person name="Hamaji T."/>
            <person name="Kawai-Toyooka H."/>
            <person name="Matsuzaki R."/>
            <person name="Takahashi F."/>
            <person name="Nishimura Y."/>
            <person name="Kawachi M."/>
            <person name="Noguchi H."/>
            <person name="Minakuchi Y."/>
            <person name="Umen J.G."/>
            <person name="Toyoda A."/>
            <person name="Nozaki H."/>
        </authorList>
    </citation>
    <scope>NUCLEOTIDE SEQUENCE</scope>
    <source>
        <strain evidence="4">NIES-3785</strain>
        <strain evidence="3">NIES-3786</strain>
    </source>
</reference>
<proteinExistence type="predicted"/>
<feature type="compositionally biased region" description="Polar residues" evidence="2">
    <location>
        <begin position="85"/>
        <end position="97"/>
    </location>
</feature>
<dbReference type="GO" id="GO:0005930">
    <property type="term" value="C:axoneme"/>
    <property type="evidence" value="ECO:0007669"/>
    <property type="project" value="UniProtKB-SubCell"/>
</dbReference>
<dbReference type="Gene3D" id="3.80.10.10">
    <property type="entry name" value="Ribonuclease Inhibitor"/>
    <property type="match status" value="1"/>
</dbReference>
<dbReference type="EMBL" id="BNCP01000001">
    <property type="protein sequence ID" value="GIL69114.1"/>
    <property type="molecule type" value="Genomic_DNA"/>
</dbReference>
<dbReference type="SUPFAM" id="SSF52047">
    <property type="entry name" value="RNI-like"/>
    <property type="match status" value="1"/>
</dbReference>
<organism evidence="3 5">
    <name type="scientific">Volvox reticuliferus</name>
    <dbReference type="NCBI Taxonomy" id="1737510"/>
    <lineage>
        <taxon>Eukaryota</taxon>
        <taxon>Viridiplantae</taxon>
        <taxon>Chlorophyta</taxon>
        <taxon>core chlorophytes</taxon>
        <taxon>Chlorophyceae</taxon>
        <taxon>CS clade</taxon>
        <taxon>Chlamydomonadales</taxon>
        <taxon>Volvocaceae</taxon>
        <taxon>Volvox</taxon>
    </lineage>
</organism>
<feature type="compositionally biased region" description="Polar residues" evidence="2">
    <location>
        <begin position="138"/>
        <end position="158"/>
    </location>
</feature>
<accession>A0A8J4BTF2</accession>
<protein>
    <recommendedName>
        <fullName evidence="6">F-box domain-containing protein</fullName>
    </recommendedName>
</protein>
<feature type="compositionally biased region" description="Basic and acidic residues" evidence="2">
    <location>
        <begin position="9"/>
        <end position="20"/>
    </location>
</feature>
<evidence type="ECO:0000313" key="4">
    <source>
        <dbReference type="EMBL" id="GIM14355.1"/>
    </source>
</evidence>
<feature type="compositionally biased region" description="Low complexity" evidence="2">
    <location>
        <begin position="160"/>
        <end position="172"/>
    </location>
</feature>
<feature type="compositionally biased region" description="Pro residues" evidence="2">
    <location>
        <begin position="109"/>
        <end position="133"/>
    </location>
</feature>
<feature type="region of interest" description="Disordered" evidence="2">
    <location>
        <begin position="80"/>
        <end position="173"/>
    </location>
</feature>
<feature type="region of interest" description="Disordered" evidence="2">
    <location>
        <begin position="1"/>
        <end position="20"/>
    </location>
</feature>
<name>A0A8J4BTF2_9CHLO</name>
<dbReference type="Proteomes" id="UP000722791">
    <property type="component" value="Unassembled WGS sequence"/>
</dbReference>
<evidence type="ECO:0000256" key="1">
    <source>
        <dbReference type="ARBA" id="ARBA00004430"/>
    </source>
</evidence>
<evidence type="ECO:0000256" key="2">
    <source>
        <dbReference type="SAM" id="MobiDB-lite"/>
    </source>
</evidence>
<keyword evidence="5" id="KW-1185">Reference proteome</keyword>
<comment type="caution">
    <text evidence="3">The sequence shown here is derived from an EMBL/GenBank/DDBJ whole genome shotgun (WGS) entry which is preliminary data.</text>
</comment>
<dbReference type="OrthoDB" id="10440292at2759"/>
<dbReference type="AlphaFoldDB" id="A0A8J4BTF2"/>
<dbReference type="InterPro" id="IPR032675">
    <property type="entry name" value="LRR_dom_sf"/>
</dbReference>
<dbReference type="EMBL" id="BNCQ01000056">
    <property type="protein sequence ID" value="GIM14355.1"/>
    <property type="molecule type" value="Genomic_DNA"/>
</dbReference>
<evidence type="ECO:0000313" key="3">
    <source>
        <dbReference type="EMBL" id="GIL69114.1"/>
    </source>
</evidence>
<comment type="subcellular location">
    <subcellularLocation>
        <location evidence="1">Cytoplasm</location>
        <location evidence="1">Cytoskeleton</location>
        <location evidence="1">Cilium axoneme</location>
    </subcellularLocation>
</comment>
<gene>
    <name evidence="3" type="ORF">Vretifemale_109</name>
    <name evidence="4" type="ORF">Vretimale_17311</name>
</gene>